<dbReference type="Proteomes" id="UP000326170">
    <property type="component" value="Plasmid unnamed1"/>
</dbReference>
<evidence type="ECO:0000313" key="3">
    <source>
        <dbReference type="EMBL" id="QFU84467.1"/>
    </source>
</evidence>
<proteinExistence type="predicted"/>
<keyword evidence="4" id="KW-1185">Reference proteome</keyword>
<reference evidence="2" key="2">
    <citation type="submission" date="2019-10" db="EMBL/GenBank/DDBJ databases">
        <authorList>
            <person name="Cui H.-L."/>
            <person name="Tao C.-Q."/>
        </authorList>
    </citation>
    <scope>NUCLEOTIDE SEQUENCE</scope>
    <source>
        <strain evidence="2">7-3</strain>
        <plasmid evidence="3">unnamed1</plasmid>
    </source>
</reference>
<name>A0A5P9P0M6_9EURY</name>
<dbReference type="InterPro" id="IPR053520">
    <property type="entry name" value="Transposase_Tn903"/>
</dbReference>
<dbReference type="GO" id="GO:0004803">
    <property type="term" value="F:transposase activity"/>
    <property type="evidence" value="ECO:0007669"/>
    <property type="project" value="InterPro"/>
</dbReference>
<organism evidence="2 4">
    <name type="scientific">Natronorubrum aibiense</name>
    <dbReference type="NCBI Taxonomy" id="348826"/>
    <lineage>
        <taxon>Archaea</taxon>
        <taxon>Methanobacteriati</taxon>
        <taxon>Methanobacteriota</taxon>
        <taxon>Stenosarchaea group</taxon>
        <taxon>Halobacteria</taxon>
        <taxon>Halobacteriales</taxon>
        <taxon>Natrialbaceae</taxon>
        <taxon>Natronorubrum</taxon>
    </lineage>
</organism>
<dbReference type="GO" id="GO:0003677">
    <property type="term" value="F:DNA binding"/>
    <property type="evidence" value="ECO:0007669"/>
    <property type="project" value="InterPro"/>
</dbReference>
<evidence type="ECO:0000313" key="2">
    <source>
        <dbReference type="EMBL" id="QFU81674.1"/>
    </source>
</evidence>
<evidence type="ECO:0000259" key="1">
    <source>
        <dbReference type="Pfam" id="PF01609"/>
    </source>
</evidence>
<gene>
    <name evidence="2" type="ORF">GCU68_03405</name>
    <name evidence="3" type="ORF">GCU68_18225</name>
</gene>
<dbReference type="EMBL" id="CP045488">
    <property type="protein sequence ID" value="QFU81674.1"/>
    <property type="molecule type" value="Genomic_DNA"/>
</dbReference>
<dbReference type="Proteomes" id="UP000326170">
    <property type="component" value="Chromosome"/>
</dbReference>
<keyword evidence="3" id="KW-0614">Plasmid</keyword>
<evidence type="ECO:0000313" key="4">
    <source>
        <dbReference type="Proteomes" id="UP000326170"/>
    </source>
</evidence>
<dbReference type="AlphaFoldDB" id="A0A5P9P0M6"/>
<dbReference type="GeneID" id="42303006"/>
<dbReference type="NCBIfam" id="NF033579">
    <property type="entry name" value="transpos_IS5_2"/>
    <property type="match status" value="1"/>
</dbReference>
<protein>
    <submittedName>
        <fullName evidence="2">IS5 family transposase</fullName>
    </submittedName>
</protein>
<dbReference type="KEGG" id="nas:GCU68_18225"/>
<dbReference type="InterPro" id="IPR002559">
    <property type="entry name" value="Transposase_11"/>
</dbReference>
<sequence>MKRDGFVVHTKTSRFTEKVVSLAQKAVVGTPAPAYRPGEEGYADWVILAVQGLKEYLGHPYRKLMDVLREMPRVTKSLGLRPETVPHFSTVCTRKQAIPMKRWRAILDQSVELYDLGDVQAIDATGVDRVQASQHYAKRTDYTFEAVKTTLLIDCETSAILDIHCSMKQPHDTQVGWQVLVRNLDDLTTVAADKGYDWEEIRTRLRAESITPLIPQRDPGMRGWARNLLIKDRAYHQRSNAESVFFGLRRRYGDTLWSRTWFGQFRELVMKSAVRNIERAIEDLHP</sequence>
<dbReference type="KEGG" id="nas:GCU68_03405"/>
<geneLocation type="plasmid" evidence="3 4">
    <name>unnamed1</name>
</geneLocation>
<dbReference type="EMBL" id="CP045489">
    <property type="protein sequence ID" value="QFU84467.1"/>
    <property type="molecule type" value="Genomic_DNA"/>
</dbReference>
<feature type="domain" description="Transposase IS4-like" evidence="1">
    <location>
        <begin position="118"/>
        <end position="277"/>
    </location>
</feature>
<dbReference type="Pfam" id="PF01609">
    <property type="entry name" value="DDE_Tnp_1"/>
    <property type="match status" value="1"/>
</dbReference>
<reference evidence="2 4" key="1">
    <citation type="journal article" date="2007" name="Int. J. Syst. Evol. Microbiol.">
        <title>Natronorubrum sulfidifaciens sp. nov., an extremely haloalkaliphilic archaeon isolated from Aiding salt lake in Xin-Jiang, China.</title>
        <authorList>
            <person name="Cui H.L."/>
            <person name="Tohty D."/>
            <person name="Liu H.C."/>
            <person name="Liu S.J."/>
            <person name="Oren A."/>
            <person name="Zhou P.J."/>
        </authorList>
    </citation>
    <scope>NUCLEOTIDE SEQUENCE [LARGE SCALE GENOMIC DNA]</scope>
    <source>
        <strain evidence="2 4">7-3</strain>
        <plasmid evidence="3 4">unnamed1</plasmid>
    </source>
</reference>
<accession>A0A5P9P0M6</accession>
<dbReference type="GO" id="GO:0006313">
    <property type="term" value="P:DNA transposition"/>
    <property type="evidence" value="ECO:0007669"/>
    <property type="project" value="InterPro"/>
</dbReference>
<dbReference type="RefSeq" id="WP_152939055.1">
    <property type="nucleotide sequence ID" value="NZ_CP045488.1"/>
</dbReference>